<dbReference type="Proteomes" id="UP001162889">
    <property type="component" value="Unassembled WGS sequence"/>
</dbReference>
<organism evidence="1 3">
    <name type="scientific">Duganella violaceipulchra</name>
    <dbReference type="NCBI Taxonomy" id="2849652"/>
    <lineage>
        <taxon>Bacteria</taxon>
        <taxon>Pseudomonadati</taxon>
        <taxon>Pseudomonadota</taxon>
        <taxon>Betaproteobacteria</taxon>
        <taxon>Burkholderiales</taxon>
        <taxon>Oxalobacteraceae</taxon>
        <taxon>Telluria group</taxon>
        <taxon>Duganella</taxon>
    </lineage>
</organism>
<evidence type="ECO:0000313" key="4">
    <source>
        <dbReference type="Proteomes" id="UP001162889"/>
    </source>
</evidence>
<dbReference type="InterPro" id="IPR055360">
    <property type="entry name" value="bAvd"/>
</dbReference>
<reference evidence="2" key="2">
    <citation type="submission" date="2022-03" db="EMBL/GenBank/DDBJ databases">
        <title>Genome Encyclopedia of Bacteria and Archaea VI: Functional Genomics of Type Strains.</title>
        <authorList>
            <person name="Whitman W."/>
        </authorList>
    </citation>
    <scope>NUCLEOTIDE SEQUENCE</scope>
    <source>
        <strain evidence="2">HSC-15S17</strain>
    </source>
</reference>
<evidence type="ECO:0000313" key="2">
    <source>
        <dbReference type="EMBL" id="MCP2007036.1"/>
    </source>
</evidence>
<protein>
    <submittedName>
        <fullName evidence="1">Four helix bundle protein</fullName>
    </submittedName>
</protein>
<gene>
    <name evidence="1" type="ORF">KVP70_13550</name>
    <name evidence="2" type="ORF">L1274_000724</name>
</gene>
<sequence length="119" mass="13316">MALHKDLPIYKATYELMLLAMNLIKNMRRDFKTTVGQKINAECLELSTLVYRANVAIDKVPYLNKLIEHVQVTELLFRLATDLKLISLAQYAAAIAITSSIGRQANGWRGKKPASLPAT</sequence>
<comment type="caution">
    <text evidence="1">The sequence shown here is derived from an EMBL/GenBank/DDBJ whole genome shotgun (WGS) entry which is preliminary data.</text>
</comment>
<name>A0AA41HDT1_9BURK</name>
<accession>A0AA41HDT1</accession>
<evidence type="ECO:0000313" key="1">
    <source>
        <dbReference type="EMBL" id="MBV6321968.1"/>
    </source>
</evidence>
<reference evidence="1" key="1">
    <citation type="submission" date="2021-07" db="EMBL/GenBank/DDBJ databases">
        <title>Characterization of violacein-producing bacteria and related species.</title>
        <authorList>
            <person name="Wilson H.S."/>
            <person name="De Leon M.E."/>
        </authorList>
    </citation>
    <scope>NUCLEOTIDE SEQUENCE</scope>
    <source>
        <strain evidence="1">HSC-15S17</strain>
    </source>
</reference>
<dbReference type="EMBL" id="JALJZU010000001">
    <property type="protein sequence ID" value="MCP2007036.1"/>
    <property type="molecule type" value="Genomic_DNA"/>
</dbReference>
<proteinExistence type="predicted"/>
<evidence type="ECO:0000313" key="3">
    <source>
        <dbReference type="Proteomes" id="UP001155901"/>
    </source>
</evidence>
<dbReference type="AlphaFoldDB" id="A0AA41HDT1"/>
<keyword evidence="4" id="KW-1185">Reference proteome</keyword>
<dbReference type="CDD" id="cd16376">
    <property type="entry name" value="Avd_like"/>
    <property type="match status" value="1"/>
</dbReference>
<dbReference type="EMBL" id="JAHTGR010000006">
    <property type="protein sequence ID" value="MBV6321968.1"/>
    <property type="molecule type" value="Genomic_DNA"/>
</dbReference>
<dbReference type="Proteomes" id="UP001155901">
    <property type="component" value="Unassembled WGS sequence"/>
</dbReference>
<dbReference type="RefSeq" id="WP_217942753.1">
    <property type="nucleotide sequence ID" value="NZ_JAHTGR010000006.1"/>
</dbReference>